<evidence type="ECO:0000259" key="1">
    <source>
        <dbReference type="Pfam" id="PF24035"/>
    </source>
</evidence>
<dbReference type="EMBL" id="FORO01000002">
    <property type="protein sequence ID" value="SFI61903.1"/>
    <property type="molecule type" value="Genomic_DNA"/>
</dbReference>
<feature type="domain" description="DUF7344" evidence="1">
    <location>
        <begin position="25"/>
        <end position="104"/>
    </location>
</feature>
<accession>A0A1I3JNS6</accession>
<dbReference type="OMA" id="FREQQYV"/>
<dbReference type="RefSeq" id="WP_005577839.1">
    <property type="nucleotide sequence ID" value="NZ_FORO01000002.1"/>
</dbReference>
<evidence type="ECO:0000313" key="2">
    <source>
        <dbReference type="EMBL" id="SFI61903.1"/>
    </source>
</evidence>
<dbReference type="Proteomes" id="UP000182829">
    <property type="component" value="Unassembled WGS sequence"/>
</dbReference>
<dbReference type="AlphaFoldDB" id="A0A1I3JNS6"/>
<dbReference type="GeneID" id="14209052"/>
<proteinExistence type="predicted"/>
<name>A0A1I3JNS6_9EURY</name>
<evidence type="ECO:0000313" key="3">
    <source>
        <dbReference type="Proteomes" id="UP000182829"/>
    </source>
</evidence>
<organism evidence="2 3">
    <name type="scientific">Natronobacterium gregoryi</name>
    <dbReference type="NCBI Taxonomy" id="44930"/>
    <lineage>
        <taxon>Archaea</taxon>
        <taxon>Methanobacteriati</taxon>
        <taxon>Methanobacteriota</taxon>
        <taxon>Stenosarchaea group</taxon>
        <taxon>Halobacteria</taxon>
        <taxon>Halobacteriales</taxon>
        <taxon>Natrialbaceae</taxon>
        <taxon>Natronobacterium</taxon>
    </lineage>
</organism>
<protein>
    <recommendedName>
        <fullName evidence="1">DUF7344 domain-containing protein</fullName>
    </recommendedName>
</protein>
<sequence>MLEAARQYFREQQYVAELPIVDIGEFLRHDRRRVLVDVLAAADGQLSADELAETITTTELETPPAELDQDDHVRDVYVSLVHVHLPKLAEMGVVEFDSDDEVVEQGPAFDHTQRVLEVVRGETDGTGGDD</sequence>
<gene>
    <name evidence="2" type="ORF">SAMN05443661_102192</name>
</gene>
<dbReference type="Pfam" id="PF24035">
    <property type="entry name" value="DUF7344"/>
    <property type="match status" value="1"/>
</dbReference>
<reference evidence="2 3" key="1">
    <citation type="submission" date="2016-10" db="EMBL/GenBank/DDBJ databases">
        <authorList>
            <person name="de Groot N.N."/>
        </authorList>
    </citation>
    <scope>NUCLEOTIDE SEQUENCE [LARGE SCALE GENOMIC DNA]</scope>
    <source>
        <strain evidence="2 3">SP2</strain>
    </source>
</reference>
<dbReference type="InterPro" id="IPR055768">
    <property type="entry name" value="DUF7344"/>
</dbReference>